<keyword evidence="3 7" id="KW-0350">Heme biosynthesis</keyword>
<dbReference type="GO" id="GO:0004325">
    <property type="term" value="F:ferrochelatase activity"/>
    <property type="evidence" value="ECO:0007669"/>
    <property type="project" value="UniProtKB-UniRule"/>
</dbReference>
<dbReference type="CDD" id="cd00419">
    <property type="entry name" value="Ferrochelatase_C"/>
    <property type="match status" value="1"/>
</dbReference>
<keyword evidence="4 7" id="KW-0456">Lyase</keyword>
<evidence type="ECO:0000256" key="6">
    <source>
        <dbReference type="ARBA" id="ARBA00024536"/>
    </source>
</evidence>
<evidence type="ECO:0000256" key="5">
    <source>
        <dbReference type="ARBA" id="ARBA00023244"/>
    </source>
</evidence>
<keyword evidence="7" id="KW-0963">Cytoplasm</keyword>
<dbReference type="EC" id="4.99.1.9" evidence="7"/>
<keyword evidence="5 7" id="KW-0627">Porphyrin biosynthesis</keyword>
<evidence type="ECO:0000256" key="4">
    <source>
        <dbReference type="ARBA" id="ARBA00023239"/>
    </source>
</evidence>
<dbReference type="Proteomes" id="UP000622552">
    <property type="component" value="Unassembled WGS sequence"/>
</dbReference>
<gene>
    <name evidence="7" type="primary">cpfC</name>
    <name evidence="9" type="ORF">IW245_007571</name>
</gene>
<dbReference type="EMBL" id="JADOUF010000001">
    <property type="protein sequence ID" value="MBG6141377.1"/>
    <property type="molecule type" value="Genomic_DNA"/>
</dbReference>
<dbReference type="GO" id="GO:0005737">
    <property type="term" value="C:cytoplasm"/>
    <property type="evidence" value="ECO:0007669"/>
    <property type="project" value="UniProtKB-SubCell"/>
</dbReference>
<comment type="caution">
    <text evidence="9">The sequence shown here is derived from an EMBL/GenBank/DDBJ whole genome shotgun (WGS) entry which is preliminary data.</text>
</comment>
<evidence type="ECO:0000256" key="1">
    <source>
        <dbReference type="ARBA" id="ARBA00004744"/>
    </source>
</evidence>
<accession>A0A8J7KZN4</accession>
<keyword evidence="7" id="KW-0479">Metal-binding</keyword>
<dbReference type="AlphaFoldDB" id="A0A8J7KZN4"/>
<evidence type="ECO:0000256" key="2">
    <source>
        <dbReference type="ARBA" id="ARBA00023004"/>
    </source>
</evidence>
<name>A0A8J7KZN4_9ACTN</name>
<comment type="pathway">
    <text evidence="1 7">Porphyrin-containing compound metabolism; protoheme biosynthesis.</text>
</comment>
<feature type="binding site" evidence="7">
    <location>
        <position position="174"/>
    </location>
    <ligand>
        <name>Fe(2+)</name>
        <dbReference type="ChEBI" id="CHEBI:29033"/>
    </ligand>
</feature>
<dbReference type="NCBIfam" id="NF000689">
    <property type="entry name" value="PRK00035.2-1"/>
    <property type="match status" value="1"/>
</dbReference>
<dbReference type="GO" id="GO:0046872">
    <property type="term" value="F:metal ion binding"/>
    <property type="evidence" value="ECO:0007669"/>
    <property type="project" value="UniProtKB-KW"/>
</dbReference>
<dbReference type="HAMAP" id="MF_00323">
    <property type="entry name" value="Ferrochelatase"/>
    <property type="match status" value="1"/>
</dbReference>
<dbReference type="InterPro" id="IPR033659">
    <property type="entry name" value="Ferrochelatase_N"/>
</dbReference>
<dbReference type="InterPro" id="IPR001015">
    <property type="entry name" value="Ferrochelatase"/>
</dbReference>
<reference evidence="9" key="1">
    <citation type="submission" date="2020-11" db="EMBL/GenBank/DDBJ databases">
        <title>Sequencing the genomes of 1000 actinobacteria strains.</title>
        <authorList>
            <person name="Klenk H.-P."/>
        </authorList>
    </citation>
    <scope>NUCLEOTIDE SEQUENCE</scope>
    <source>
        <strain evidence="9">DSM 45356</strain>
    </source>
</reference>
<comment type="function">
    <text evidence="7">Involved in coproporphyrin-dependent heme b biosynthesis. Catalyzes the insertion of ferrous iron into coproporphyrin III to form Fe-coproporphyrin III.</text>
</comment>
<dbReference type="PANTHER" id="PTHR11108:SF1">
    <property type="entry name" value="FERROCHELATASE, MITOCHONDRIAL"/>
    <property type="match status" value="1"/>
</dbReference>
<evidence type="ECO:0000256" key="8">
    <source>
        <dbReference type="RuleBase" id="RU004185"/>
    </source>
</evidence>
<dbReference type="UniPathway" id="UPA00252"/>
<dbReference type="PANTHER" id="PTHR11108">
    <property type="entry name" value="FERROCHELATASE"/>
    <property type="match status" value="1"/>
</dbReference>
<evidence type="ECO:0000256" key="3">
    <source>
        <dbReference type="ARBA" id="ARBA00023133"/>
    </source>
</evidence>
<comment type="similarity">
    <text evidence="7 8">Belongs to the ferrochelatase family.</text>
</comment>
<comment type="caution">
    <text evidence="7">Lacks conserved residue(s) required for the propagation of feature annotation.</text>
</comment>
<evidence type="ECO:0000313" key="9">
    <source>
        <dbReference type="EMBL" id="MBG6141377.1"/>
    </source>
</evidence>
<feature type="binding site" evidence="7">
    <location>
        <position position="116"/>
    </location>
    <ligand>
        <name>Fe-coproporphyrin III</name>
        <dbReference type="ChEBI" id="CHEBI:68438"/>
    </ligand>
</feature>
<evidence type="ECO:0000256" key="7">
    <source>
        <dbReference type="HAMAP-Rule" id="MF_00323"/>
    </source>
</evidence>
<dbReference type="Gene3D" id="3.40.50.1400">
    <property type="match status" value="2"/>
</dbReference>
<dbReference type="GO" id="GO:0006783">
    <property type="term" value="P:heme biosynthetic process"/>
    <property type="evidence" value="ECO:0007669"/>
    <property type="project" value="UniProtKB-UniRule"/>
</dbReference>
<comment type="catalytic activity">
    <reaction evidence="6">
        <text>Fe-coproporphyrin III + 2 H(+) = coproporphyrin III + Fe(2+)</text>
        <dbReference type="Rhea" id="RHEA:49572"/>
        <dbReference type="ChEBI" id="CHEBI:15378"/>
        <dbReference type="ChEBI" id="CHEBI:29033"/>
        <dbReference type="ChEBI" id="CHEBI:68438"/>
        <dbReference type="ChEBI" id="CHEBI:131725"/>
        <dbReference type="EC" id="4.99.1.9"/>
    </reaction>
    <physiologicalReaction direction="right-to-left" evidence="6">
        <dbReference type="Rhea" id="RHEA:49574"/>
    </physiologicalReaction>
</comment>
<feature type="binding site" evidence="7">
    <location>
        <position position="52"/>
    </location>
    <ligand>
        <name>Fe-coproporphyrin III</name>
        <dbReference type="ChEBI" id="CHEBI:68438"/>
    </ligand>
</feature>
<comment type="subcellular location">
    <subcellularLocation>
        <location evidence="7">Cytoplasm</location>
    </subcellularLocation>
</comment>
<protein>
    <recommendedName>
        <fullName evidence="7">Coproporphyrin III ferrochelatase</fullName>
        <ecNumber evidence="7">4.99.1.9</ecNumber>
    </recommendedName>
</protein>
<dbReference type="RefSeq" id="WP_197007803.1">
    <property type="nucleotide sequence ID" value="NZ_BONS01000013.1"/>
</dbReference>
<dbReference type="SUPFAM" id="SSF53800">
    <property type="entry name" value="Chelatase"/>
    <property type="match status" value="1"/>
</dbReference>
<dbReference type="Pfam" id="PF00762">
    <property type="entry name" value="Ferrochelatase"/>
    <property type="match status" value="1"/>
</dbReference>
<organism evidence="9 10">
    <name type="scientific">Longispora fulva</name>
    <dbReference type="NCBI Taxonomy" id="619741"/>
    <lineage>
        <taxon>Bacteria</taxon>
        <taxon>Bacillati</taxon>
        <taxon>Actinomycetota</taxon>
        <taxon>Actinomycetes</taxon>
        <taxon>Micromonosporales</taxon>
        <taxon>Micromonosporaceae</taxon>
        <taxon>Longispora</taxon>
    </lineage>
</organism>
<dbReference type="InterPro" id="IPR033644">
    <property type="entry name" value="Ferrochelatase_C"/>
</dbReference>
<keyword evidence="2 7" id="KW-0408">Iron</keyword>
<feature type="binding site" evidence="7">
    <location>
        <position position="262"/>
    </location>
    <ligand>
        <name>Fe(2+)</name>
        <dbReference type="ChEBI" id="CHEBI:29033"/>
    </ligand>
</feature>
<dbReference type="NCBIfam" id="TIGR00109">
    <property type="entry name" value="hemH"/>
    <property type="match status" value="1"/>
</dbReference>
<evidence type="ECO:0000313" key="10">
    <source>
        <dbReference type="Proteomes" id="UP000622552"/>
    </source>
</evidence>
<sequence length="336" mass="36685">MTYDAFLLVSFGGPEGPDDVAPFLANVTRGRGVPPERLAEVAEHYRHFGGVSPINEQCRLLMAGLRDRIDLPIYWGNRNWRPYLVDALRDMRDAGIHRVLAFVTSPYGSYSSCRQYLDDIAAARAALGERAPEVDKLRHFHDHPLFIAAHVDAVKAALATLPDPANARLAFTAHSIPVSMADTAGPVRNGGRYVAQLRETARLVAAAAAPDLPYELVWQSRSGPPVIPWLEPDVNDHLAALSAEGVTGVVVSPIGFISDHIEVLWDLDHEAAETAEKLGLAYARAATPTDDPRFIDMLVELIEERRSPGGDRAALGEIPTWDRCAPGCCPAPPKRR</sequence>
<proteinExistence type="inferred from homology"/>
<dbReference type="CDD" id="cd03411">
    <property type="entry name" value="Ferrochelatase_N"/>
    <property type="match status" value="1"/>
</dbReference>
<keyword evidence="10" id="KW-1185">Reference proteome</keyword>